<name>A0ABX1FLY1_9PSEU</name>
<keyword evidence="2" id="KW-1185">Reference proteome</keyword>
<accession>A0ABX1FLY1</accession>
<evidence type="ECO:0000313" key="1">
    <source>
        <dbReference type="EMBL" id="NKE59817.1"/>
    </source>
</evidence>
<evidence type="ECO:0000313" key="2">
    <source>
        <dbReference type="Proteomes" id="UP001515943"/>
    </source>
</evidence>
<comment type="caution">
    <text evidence="1">The sequence shown here is derived from an EMBL/GenBank/DDBJ whole genome shotgun (WGS) entry which is preliminary data.</text>
</comment>
<dbReference type="Proteomes" id="UP001515943">
    <property type="component" value="Unassembled WGS sequence"/>
</dbReference>
<dbReference type="EMBL" id="VSRL01000096">
    <property type="protein sequence ID" value="NKE59817.1"/>
    <property type="molecule type" value="Genomic_DNA"/>
</dbReference>
<sequence>MADIPRSRAVYRLLIGMKEERGDFRSLTIETDDLTEVVRWQLSNTQDSYQNELNAEWVGDPSWRPVEFSPRTAAPVVGVRIAEMFRADFEAAGTLQPLVIDGEESKEWFAFLVEKVVDCLDAEKSSEPEWDGTIRKSVFRADAVPVDLPAFRVPQSTNIHWNGWMVDRLMKLVALDVEARLIWSDDPTREPHPDPWGF</sequence>
<reference evidence="1 2" key="1">
    <citation type="submission" date="2019-08" db="EMBL/GenBank/DDBJ databases">
        <title>Lentzea from Indian Himalayas.</title>
        <authorList>
            <person name="Mandal S."/>
            <person name="Mallick Gupta A."/>
            <person name="Maiti P.K."/>
            <person name="Sarkar J."/>
            <person name="Mandal S."/>
        </authorList>
    </citation>
    <scope>NUCLEOTIDE SEQUENCE [LARGE SCALE GENOMIC DNA]</scope>
    <source>
        <strain evidence="1 2">PSKA42</strain>
    </source>
</reference>
<proteinExistence type="predicted"/>
<protein>
    <submittedName>
        <fullName evidence="1">Uncharacterized protein</fullName>
    </submittedName>
</protein>
<organism evidence="1 2">
    <name type="scientific">Lentzea indica</name>
    <dbReference type="NCBI Taxonomy" id="2604800"/>
    <lineage>
        <taxon>Bacteria</taxon>
        <taxon>Bacillati</taxon>
        <taxon>Actinomycetota</taxon>
        <taxon>Actinomycetes</taxon>
        <taxon>Pseudonocardiales</taxon>
        <taxon>Pseudonocardiaceae</taxon>
        <taxon>Lentzea</taxon>
    </lineage>
</organism>
<gene>
    <name evidence="1" type="ORF">FXN61_24635</name>
</gene>